<protein>
    <submittedName>
        <fullName evidence="1">Uncharacterized protein</fullName>
    </submittedName>
</protein>
<sequence length="195" mass="21727">MPHTSIVVSGGFDQEDSKRLHSVPYGSGLGECRASILPLRKTKPSRRTPDGTTTICKHCTKGTSTNSSKSVDSPLPFHRNINLVSDIHVEANSTLVNNREFDLEVSSGSIKSVKNSKLNLKLVEKGLVMLEPVSAWLLCTFNFNKITTVGNNYASLLRTACDNGNDTSRNIEWTTYFTDPRTRDCLLRSKKQWHK</sequence>
<organism evidence="1 2">
    <name type="scientific">Holothuria leucospilota</name>
    <name type="common">Black long sea cucumber</name>
    <name type="synonym">Mertensiothuria leucospilota</name>
    <dbReference type="NCBI Taxonomy" id="206669"/>
    <lineage>
        <taxon>Eukaryota</taxon>
        <taxon>Metazoa</taxon>
        <taxon>Echinodermata</taxon>
        <taxon>Eleutherozoa</taxon>
        <taxon>Echinozoa</taxon>
        <taxon>Holothuroidea</taxon>
        <taxon>Aspidochirotacea</taxon>
        <taxon>Aspidochirotida</taxon>
        <taxon>Holothuriidae</taxon>
        <taxon>Holothuria</taxon>
    </lineage>
</organism>
<dbReference type="AlphaFoldDB" id="A0A9Q0YB93"/>
<reference evidence="1" key="1">
    <citation type="submission" date="2021-10" db="EMBL/GenBank/DDBJ databases">
        <title>Tropical sea cucumber genome reveals ecological adaptation and Cuvierian tubules defense mechanism.</title>
        <authorList>
            <person name="Chen T."/>
        </authorList>
    </citation>
    <scope>NUCLEOTIDE SEQUENCE</scope>
    <source>
        <strain evidence="1">Nanhai2018</strain>
        <tissue evidence="1">Muscle</tissue>
    </source>
</reference>
<proteinExistence type="predicted"/>
<accession>A0A9Q0YB93</accession>
<gene>
    <name evidence="1" type="ORF">HOLleu_43770</name>
</gene>
<keyword evidence="2" id="KW-1185">Reference proteome</keyword>
<dbReference type="Proteomes" id="UP001152320">
    <property type="component" value="Unassembled WGS sequence"/>
</dbReference>
<name>A0A9Q0YB93_HOLLE</name>
<dbReference type="EMBL" id="JAIZAY010000450">
    <property type="protein sequence ID" value="KAJ8018309.1"/>
    <property type="molecule type" value="Genomic_DNA"/>
</dbReference>
<comment type="caution">
    <text evidence="1">The sequence shown here is derived from an EMBL/GenBank/DDBJ whole genome shotgun (WGS) entry which is preliminary data.</text>
</comment>
<evidence type="ECO:0000313" key="1">
    <source>
        <dbReference type="EMBL" id="KAJ8018309.1"/>
    </source>
</evidence>
<evidence type="ECO:0000313" key="2">
    <source>
        <dbReference type="Proteomes" id="UP001152320"/>
    </source>
</evidence>